<dbReference type="InterPro" id="IPR000086">
    <property type="entry name" value="NUDIX_hydrolase_dom"/>
</dbReference>
<reference evidence="4 5" key="1">
    <citation type="submission" date="2019-09" db="EMBL/GenBank/DDBJ databases">
        <title>Actinomadura physcomitrii sp. nov., a novel actinomycete isolated from moss [Physcomitrium sphaericum (Ludw) Fuernr].</title>
        <authorList>
            <person name="Zhuang X."/>
            <person name="Liu C."/>
        </authorList>
    </citation>
    <scope>NUCLEOTIDE SEQUENCE [LARGE SCALE GENOMIC DNA]</scope>
    <source>
        <strain evidence="4 5">HMC1</strain>
    </source>
</reference>
<keyword evidence="2 4" id="KW-0378">Hydrolase</keyword>
<evidence type="ECO:0000256" key="1">
    <source>
        <dbReference type="ARBA" id="ARBA00001946"/>
    </source>
</evidence>
<dbReference type="PANTHER" id="PTHR11839">
    <property type="entry name" value="UDP/ADP-SUGAR PYROPHOSPHATASE"/>
    <property type="match status" value="1"/>
</dbReference>
<protein>
    <submittedName>
        <fullName evidence="4">NUDIX hydrolase</fullName>
    </submittedName>
</protein>
<name>A0A6H9Z336_9ACTN</name>
<feature type="domain" description="Nudix hydrolase" evidence="3">
    <location>
        <begin position="91"/>
        <end position="222"/>
    </location>
</feature>
<organism evidence="4 5">
    <name type="scientific">Actinomadura rudentiformis</name>
    <dbReference type="NCBI Taxonomy" id="359158"/>
    <lineage>
        <taxon>Bacteria</taxon>
        <taxon>Bacillati</taxon>
        <taxon>Actinomycetota</taxon>
        <taxon>Actinomycetes</taxon>
        <taxon>Streptosporangiales</taxon>
        <taxon>Thermomonosporaceae</taxon>
        <taxon>Actinomadura</taxon>
    </lineage>
</organism>
<proteinExistence type="predicted"/>
<dbReference type="InterPro" id="IPR015797">
    <property type="entry name" value="NUDIX_hydrolase-like_dom_sf"/>
</dbReference>
<dbReference type="Gene3D" id="3.90.79.10">
    <property type="entry name" value="Nucleoside Triphosphate Pyrophosphohydrolase"/>
    <property type="match status" value="1"/>
</dbReference>
<evidence type="ECO:0000259" key="3">
    <source>
        <dbReference type="PROSITE" id="PS51462"/>
    </source>
</evidence>
<gene>
    <name evidence="4" type="ORF">F8566_17870</name>
</gene>
<dbReference type="RefSeq" id="WP_151561393.1">
    <property type="nucleotide sequence ID" value="NZ_WBMT01000008.1"/>
</dbReference>
<dbReference type="Pfam" id="PF00293">
    <property type="entry name" value="NUDIX"/>
    <property type="match status" value="1"/>
</dbReference>
<dbReference type="PANTHER" id="PTHR11839:SF18">
    <property type="entry name" value="NUDIX HYDROLASE DOMAIN-CONTAINING PROTEIN"/>
    <property type="match status" value="1"/>
</dbReference>
<dbReference type="AlphaFoldDB" id="A0A6H9Z336"/>
<dbReference type="GO" id="GO:0016787">
    <property type="term" value="F:hydrolase activity"/>
    <property type="evidence" value="ECO:0007669"/>
    <property type="project" value="UniProtKB-KW"/>
</dbReference>
<dbReference type="CDD" id="cd03424">
    <property type="entry name" value="NUDIX_ADPRase_Nudt5_UGPPase_Nudt14"/>
    <property type="match status" value="1"/>
</dbReference>
<comment type="cofactor">
    <cofactor evidence="1">
        <name>Mg(2+)</name>
        <dbReference type="ChEBI" id="CHEBI:18420"/>
    </cofactor>
</comment>
<evidence type="ECO:0000313" key="4">
    <source>
        <dbReference type="EMBL" id="KAB2347770.1"/>
    </source>
</evidence>
<dbReference type="EMBL" id="WBMT01000008">
    <property type="protein sequence ID" value="KAB2347770.1"/>
    <property type="molecule type" value="Genomic_DNA"/>
</dbReference>
<dbReference type="PROSITE" id="PS51462">
    <property type="entry name" value="NUDIX"/>
    <property type="match status" value="1"/>
</dbReference>
<dbReference type="OrthoDB" id="9806150at2"/>
<dbReference type="Proteomes" id="UP000468735">
    <property type="component" value="Unassembled WGS sequence"/>
</dbReference>
<keyword evidence="5" id="KW-1185">Reference proteome</keyword>
<evidence type="ECO:0000256" key="2">
    <source>
        <dbReference type="ARBA" id="ARBA00022801"/>
    </source>
</evidence>
<comment type="caution">
    <text evidence="4">The sequence shown here is derived from an EMBL/GenBank/DDBJ whole genome shotgun (WGS) entry which is preliminary data.</text>
</comment>
<sequence>MNESGRRRRYDALRKRWPELFANPAESGFTILVEPSLVASAEAEEAARLSSRGLPAAWSSTGVVYEDPYLIVVRDAVRRPDGRLGTYVRTLPASGAAGAVVLPILDGQIVLVRHFRHATRTWQLEAPRGFGEPGMSMVDLARQELREEIGADSGSLVSVGRFRTNSGMAVDSVELFVAEIDELGQPQTDEGISGIELHSPNKVTEMIRTDMIDDSFTIGIFTRAWLNGHLPGLPALGRPNGGSSES</sequence>
<dbReference type="GO" id="GO:0005829">
    <property type="term" value="C:cytosol"/>
    <property type="evidence" value="ECO:0007669"/>
    <property type="project" value="TreeGrafter"/>
</dbReference>
<dbReference type="GO" id="GO:0019693">
    <property type="term" value="P:ribose phosphate metabolic process"/>
    <property type="evidence" value="ECO:0007669"/>
    <property type="project" value="TreeGrafter"/>
</dbReference>
<dbReference type="GO" id="GO:0006753">
    <property type="term" value="P:nucleoside phosphate metabolic process"/>
    <property type="evidence" value="ECO:0007669"/>
    <property type="project" value="TreeGrafter"/>
</dbReference>
<evidence type="ECO:0000313" key="5">
    <source>
        <dbReference type="Proteomes" id="UP000468735"/>
    </source>
</evidence>
<accession>A0A6H9Z336</accession>
<dbReference type="SUPFAM" id="SSF55811">
    <property type="entry name" value="Nudix"/>
    <property type="match status" value="1"/>
</dbReference>